<proteinExistence type="evidence at transcript level"/>
<gene>
    <name evidence="2" type="primary">Ccdc51</name>
</gene>
<keyword evidence="1" id="KW-1133">Transmembrane helix</keyword>
<reference evidence="2" key="1">
    <citation type="submission" date="2020-04" db="EMBL/GenBank/DDBJ databases">
        <authorList>
            <person name="Neveu A P."/>
        </authorList>
    </citation>
    <scope>NUCLEOTIDE SEQUENCE</scope>
    <source>
        <tissue evidence="2">Whole embryo</tissue>
    </source>
</reference>
<feature type="transmembrane region" description="Helical" evidence="1">
    <location>
        <begin position="184"/>
        <end position="204"/>
    </location>
</feature>
<dbReference type="PANTHER" id="PTHR28624">
    <property type="entry name" value="COILED-COIL DOMAIN-CONTAINING PROTEIN 51"/>
    <property type="match status" value="1"/>
</dbReference>
<name>A0A6F9D812_9ASCI</name>
<evidence type="ECO:0000313" key="2">
    <source>
        <dbReference type="EMBL" id="CAB3228603.1"/>
    </source>
</evidence>
<protein>
    <submittedName>
        <fullName evidence="2">Coiled-coil domain-containing protein 51-like</fullName>
    </submittedName>
</protein>
<keyword evidence="1" id="KW-0472">Membrane</keyword>
<accession>A0A6F9D812</accession>
<dbReference type="AlphaFoldDB" id="A0A6F9D812"/>
<dbReference type="InterPro" id="IPR037660">
    <property type="entry name" value="CCDC51"/>
</dbReference>
<dbReference type="EMBL" id="LR783685">
    <property type="protein sequence ID" value="CAB3228603.1"/>
    <property type="molecule type" value="mRNA"/>
</dbReference>
<keyword evidence="1" id="KW-0812">Transmembrane</keyword>
<dbReference type="PANTHER" id="PTHR28624:SF1">
    <property type="entry name" value="MITOCHONDRIAL POTASSIUM CHANNEL"/>
    <property type="match status" value="1"/>
</dbReference>
<sequence length="377" mass="43534">MWSRHLLCNKCHGLITCTQKSQILSNHQLLSVSTPTIATKFYWNSASERAKQFKEVFRHRYENFYKNYEEYVGLTDVQNAQHEVKNAEKKFLDARMEERLIMRDMVTIRDELKHVRERLSHVNYSNPLYPQLASEQHELVMKEETVKANLDVAEEKERDTFLELSAAMRDSYEKERARVERTKNWSLIGSVIGTILGFIGSSYINRVRTSELKQMVKEKQDNTELKDLIDKVMPFIQERYVDVKDEITQLEATLANKLIDLPSENEAANLSTDKASYMLNHIHKELQQIRASVNKIDCGVANSKQYLQADIMNEISKINAKLKALSSKDISNVENASPTQHAEDDENEELVTVTPKPVNDIIIWGAVMSALYYVLTV</sequence>
<evidence type="ECO:0000256" key="1">
    <source>
        <dbReference type="SAM" id="Phobius"/>
    </source>
</evidence>
<organism evidence="2">
    <name type="scientific">Phallusia mammillata</name>
    <dbReference type="NCBI Taxonomy" id="59560"/>
    <lineage>
        <taxon>Eukaryota</taxon>
        <taxon>Metazoa</taxon>
        <taxon>Chordata</taxon>
        <taxon>Tunicata</taxon>
        <taxon>Ascidiacea</taxon>
        <taxon>Phlebobranchia</taxon>
        <taxon>Ascidiidae</taxon>
        <taxon>Phallusia</taxon>
    </lineage>
</organism>